<dbReference type="Gene3D" id="3.40.50.300">
    <property type="entry name" value="P-loop containing nucleotide triphosphate hydrolases"/>
    <property type="match status" value="1"/>
</dbReference>
<keyword evidence="6" id="KW-1278">Translocase</keyword>
<dbReference type="Proteomes" id="UP001595912">
    <property type="component" value="Unassembled WGS sequence"/>
</dbReference>
<dbReference type="Pfam" id="PF00005">
    <property type="entry name" value="ABC_tran"/>
    <property type="match status" value="1"/>
</dbReference>
<dbReference type="InterPro" id="IPR005894">
    <property type="entry name" value="DrrA"/>
</dbReference>
<evidence type="ECO:0000256" key="2">
    <source>
        <dbReference type="ARBA" id="ARBA00022448"/>
    </source>
</evidence>
<evidence type="ECO:0000256" key="1">
    <source>
        <dbReference type="ARBA" id="ARBA00004413"/>
    </source>
</evidence>
<dbReference type="RefSeq" id="WP_380112731.1">
    <property type="nucleotide sequence ID" value="NZ_JBHSIU010000004.1"/>
</dbReference>
<dbReference type="InterPro" id="IPR050763">
    <property type="entry name" value="ABC_transporter_ATP-binding"/>
</dbReference>
<evidence type="ECO:0000259" key="10">
    <source>
        <dbReference type="PROSITE" id="PS50893"/>
    </source>
</evidence>
<dbReference type="InterPro" id="IPR003439">
    <property type="entry name" value="ABC_transporter-like_ATP-bd"/>
</dbReference>
<feature type="domain" description="ABC transporter" evidence="10">
    <location>
        <begin position="5"/>
        <end position="235"/>
    </location>
</feature>
<gene>
    <name evidence="11" type="ORF">ACFPIJ_01580</name>
</gene>
<dbReference type="InterPro" id="IPR003593">
    <property type="entry name" value="AAA+_ATPase"/>
</dbReference>
<keyword evidence="5 11" id="KW-0067">ATP-binding</keyword>
<accession>A0ABV9VKM4</accession>
<dbReference type="InterPro" id="IPR027417">
    <property type="entry name" value="P-loop_NTPase"/>
</dbReference>
<dbReference type="SUPFAM" id="SSF52540">
    <property type="entry name" value="P-loop containing nucleoside triphosphate hydrolases"/>
    <property type="match status" value="1"/>
</dbReference>
<evidence type="ECO:0000256" key="5">
    <source>
        <dbReference type="ARBA" id="ARBA00022840"/>
    </source>
</evidence>
<evidence type="ECO:0000256" key="9">
    <source>
        <dbReference type="ARBA" id="ARBA00049985"/>
    </source>
</evidence>
<keyword evidence="3" id="KW-1003">Cell membrane</keyword>
<organism evidence="11 12">
    <name type="scientific">Dactylosporangium cerinum</name>
    <dbReference type="NCBI Taxonomy" id="1434730"/>
    <lineage>
        <taxon>Bacteria</taxon>
        <taxon>Bacillati</taxon>
        <taxon>Actinomycetota</taxon>
        <taxon>Actinomycetes</taxon>
        <taxon>Micromonosporales</taxon>
        <taxon>Micromonosporaceae</taxon>
        <taxon>Dactylosporangium</taxon>
    </lineage>
</organism>
<evidence type="ECO:0000256" key="4">
    <source>
        <dbReference type="ARBA" id="ARBA00022741"/>
    </source>
</evidence>
<evidence type="ECO:0000313" key="11">
    <source>
        <dbReference type="EMBL" id="MFC4996512.1"/>
    </source>
</evidence>
<keyword evidence="12" id="KW-1185">Reference proteome</keyword>
<sequence length="316" mass="33404">MSLAVEATGLTKSYGKLDVLTGVDLAVPAGSVFALLGPNGAGKTTAVRILATLLRPDGGQARVAGYDVVRQRRQVRGAVSLTGQYAAVDELQTGAENLRMMGRLSGLSSAAATRRAAELLERFDLTAAGNRRAGTYSGGMRRRLDLAAGLVGSPSVIFLDEPTTGLDLTSRQAMWQVIAGLVSAGVTVFLTTQYLEEADQLADRIAVVDHGRVVAEGTPTDLKRRFGDQRLDLELADRSGWEAVAAHLGGRVVQRDPERLTLGVTTDGSAAHVRAVLDEIDPGRAAVRRFSLHSATLDDVFLALTTTSAVKENANV</sequence>
<dbReference type="EMBL" id="JBHSIU010000004">
    <property type="protein sequence ID" value="MFC4996512.1"/>
    <property type="molecule type" value="Genomic_DNA"/>
</dbReference>
<dbReference type="PROSITE" id="PS50893">
    <property type="entry name" value="ABC_TRANSPORTER_2"/>
    <property type="match status" value="1"/>
</dbReference>
<dbReference type="Pfam" id="PF13732">
    <property type="entry name" value="DrrA1-3_C"/>
    <property type="match status" value="1"/>
</dbReference>
<comment type="subcellular location">
    <subcellularLocation>
        <location evidence="1">Cell membrane</location>
        <topology evidence="1">Peripheral membrane protein</topology>
        <orientation evidence="1">Cytoplasmic side</orientation>
    </subcellularLocation>
</comment>
<evidence type="ECO:0000256" key="8">
    <source>
        <dbReference type="ARBA" id="ARBA00023251"/>
    </source>
</evidence>
<evidence type="ECO:0000256" key="3">
    <source>
        <dbReference type="ARBA" id="ARBA00022475"/>
    </source>
</evidence>
<dbReference type="PANTHER" id="PTHR42711">
    <property type="entry name" value="ABC TRANSPORTER ATP-BINDING PROTEIN"/>
    <property type="match status" value="1"/>
</dbReference>
<reference evidence="12" key="1">
    <citation type="journal article" date="2019" name="Int. J. Syst. Evol. Microbiol.">
        <title>The Global Catalogue of Microorganisms (GCM) 10K type strain sequencing project: providing services to taxonomists for standard genome sequencing and annotation.</title>
        <authorList>
            <consortium name="The Broad Institute Genomics Platform"/>
            <consortium name="The Broad Institute Genome Sequencing Center for Infectious Disease"/>
            <person name="Wu L."/>
            <person name="Ma J."/>
        </authorList>
    </citation>
    <scope>NUCLEOTIDE SEQUENCE [LARGE SCALE GENOMIC DNA]</scope>
    <source>
        <strain evidence="12">CGMCC 4.7152</strain>
    </source>
</reference>
<keyword evidence="4" id="KW-0547">Nucleotide-binding</keyword>
<keyword evidence="7" id="KW-0472">Membrane</keyword>
<protein>
    <submittedName>
        <fullName evidence="11">ATP-binding cassette domain-containing protein</fullName>
    </submittedName>
</protein>
<evidence type="ECO:0000256" key="7">
    <source>
        <dbReference type="ARBA" id="ARBA00023136"/>
    </source>
</evidence>
<keyword evidence="8" id="KW-0046">Antibiotic resistance</keyword>
<evidence type="ECO:0000313" key="12">
    <source>
        <dbReference type="Proteomes" id="UP001595912"/>
    </source>
</evidence>
<dbReference type="SMART" id="SM00382">
    <property type="entry name" value="AAA"/>
    <property type="match status" value="1"/>
</dbReference>
<dbReference type="GO" id="GO:0005524">
    <property type="term" value="F:ATP binding"/>
    <property type="evidence" value="ECO:0007669"/>
    <property type="project" value="UniProtKB-KW"/>
</dbReference>
<comment type="similarity">
    <text evidence="9">Belongs to the ABC transporter superfamily. Drug exporter-1 (DrugE1) (TC 3.A.1.105) family.</text>
</comment>
<keyword evidence="2" id="KW-0813">Transport</keyword>
<dbReference type="PANTHER" id="PTHR42711:SF19">
    <property type="entry name" value="DOXORUBICIN RESISTANCE ATP-BINDING PROTEIN DRRA"/>
    <property type="match status" value="1"/>
</dbReference>
<dbReference type="NCBIfam" id="TIGR01188">
    <property type="entry name" value="drrA"/>
    <property type="match status" value="1"/>
</dbReference>
<evidence type="ECO:0000256" key="6">
    <source>
        <dbReference type="ARBA" id="ARBA00022967"/>
    </source>
</evidence>
<dbReference type="InterPro" id="IPR017871">
    <property type="entry name" value="ABC_transporter-like_CS"/>
</dbReference>
<comment type="caution">
    <text evidence="11">The sequence shown here is derived from an EMBL/GenBank/DDBJ whole genome shotgun (WGS) entry which is preliminary data.</text>
</comment>
<dbReference type="InterPro" id="IPR025302">
    <property type="entry name" value="DrrA1/2-like_C"/>
</dbReference>
<dbReference type="PROSITE" id="PS00211">
    <property type="entry name" value="ABC_TRANSPORTER_1"/>
    <property type="match status" value="1"/>
</dbReference>
<name>A0ABV9VKM4_9ACTN</name>
<proteinExistence type="inferred from homology"/>